<gene>
    <name evidence="2" type="ORF">DARMORV10_C05P46010.1</name>
    <name evidence="3" type="ORF">HID58_067719</name>
</gene>
<dbReference type="OrthoDB" id="1029684at2759"/>
<dbReference type="NCBIfam" id="TIGR01640">
    <property type="entry name" value="F_box_assoc_1"/>
    <property type="match status" value="1"/>
</dbReference>
<dbReference type="EMBL" id="JAGKQM010000015">
    <property type="protein sequence ID" value="KAH0880325.1"/>
    <property type="molecule type" value="Genomic_DNA"/>
</dbReference>
<dbReference type="InterPro" id="IPR050233">
    <property type="entry name" value="A_thaliana_F-box"/>
</dbReference>
<name>A0A816L7Q4_BRANA</name>
<evidence type="ECO:0000313" key="2">
    <source>
        <dbReference type="EMBL" id="CAF1932758.1"/>
    </source>
</evidence>
<evidence type="ECO:0000259" key="1">
    <source>
        <dbReference type="Pfam" id="PF07734"/>
    </source>
</evidence>
<sequence length="320" mass="37192">MSNSFTILPMSIINLNGTPSVKRKREVGLLDRHHNNSYRFHIAQVFHCDGLLLCASYKESRFLVWNRLTNQSIWTQFNKRYTGFTYLFLGYNEDRKSCNKSYKVLSFDPISMMSDVVIHDLNSEVSDSCRTIDNDNHPGLPHIGQSLSLKGNTYWFDIDETKMHLGIFLNKFDFSTEKLGRRLLLPYQCREYENLSVSVVREEKLSVSIQRGITSKTEIWVTDQIDETKVVSWSKVLVLDLSRDHQITHFGSFLLDEEKKVVMCYETWYDPEEENKSKEMIYIVGEDSKVTELDLGVDITGRYGQTILNYTPKFGSIEPD</sequence>
<reference evidence="3 4" key="2">
    <citation type="submission" date="2021-05" db="EMBL/GenBank/DDBJ databases">
        <title>Genome Assembly of Synthetic Allotetraploid Brassica napus Reveals Homoeologous Exchanges between Subgenomes.</title>
        <authorList>
            <person name="Davis J.T."/>
        </authorList>
    </citation>
    <scope>NUCLEOTIDE SEQUENCE [LARGE SCALE GENOMIC DNA]</scope>
    <source>
        <strain evidence="4">cv. Da-Ae</strain>
        <tissue evidence="3">Seedling</tissue>
    </source>
</reference>
<proteinExistence type="predicted"/>
<dbReference type="PANTHER" id="PTHR47993">
    <property type="entry name" value="OS09G0372900 PROTEIN-RELATED"/>
    <property type="match status" value="1"/>
</dbReference>
<dbReference type="Pfam" id="PF07734">
    <property type="entry name" value="FBA_1"/>
    <property type="match status" value="1"/>
</dbReference>
<evidence type="ECO:0000313" key="3">
    <source>
        <dbReference type="EMBL" id="KAH0880325.1"/>
    </source>
</evidence>
<organism evidence="2">
    <name type="scientific">Brassica napus</name>
    <name type="common">Rape</name>
    <dbReference type="NCBI Taxonomy" id="3708"/>
    <lineage>
        <taxon>Eukaryota</taxon>
        <taxon>Viridiplantae</taxon>
        <taxon>Streptophyta</taxon>
        <taxon>Embryophyta</taxon>
        <taxon>Tracheophyta</taxon>
        <taxon>Spermatophyta</taxon>
        <taxon>Magnoliopsida</taxon>
        <taxon>eudicotyledons</taxon>
        <taxon>Gunneridae</taxon>
        <taxon>Pentapetalae</taxon>
        <taxon>rosids</taxon>
        <taxon>malvids</taxon>
        <taxon>Brassicales</taxon>
        <taxon>Brassicaceae</taxon>
        <taxon>Brassiceae</taxon>
        <taxon>Brassica</taxon>
    </lineage>
</organism>
<evidence type="ECO:0000313" key="4">
    <source>
        <dbReference type="Proteomes" id="UP000824890"/>
    </source>
</evidence>
<dbReference type="InterPro" id="IPR006527">
    <property type="entry name" value="F-box-assoc_dom_typ1"/>
</dbReference>
<reference evidence="2" key="1">
    <citation type="submission" date="2021-01" db="EMBL/GenBank/DDBJ databases">
        <authorList>
            <consortium name="Genoscope - CEA"/>
            <person name="William W."/>
        </authorList>
    </citation>
    <scope>NUCLEOTIDE SEQUENCE</scope>
</reference>
<dbReference type="AlphaFoldDB" id="A0A816L7Q4"/>
<dbReference type="InterPro" id="IPR017451">
    <property type="entry name" value="F-box-assoc_interact_dom"/>
</dbReference>
<dbReference type="PANTHER" id="PTHR47993:SF388">
    <property type="entry name" value="F-BOX PROTEIN ETP1-RELATED"/>
    <property type="match status" value="1"/>
</dbReference>
<keyword evidence="4" id="KW-1185">Reference proteome</keyword>
<dbReference type="Proteomes" id="UP000824890">
    <property type="component" value="Unassembled WGS sequence"/>
</dbReference>
<dbReference type="EMBL" id="HG994369">
    <property type="protein sequence ID" value="CAF1932758.1"/>
    <property type="molecule type" value="Genomic_DNA"/>
</dbReference>
<feature type="domain" description="F-box associated beta-propeller type 1" evidence="1">
    <location>
        <begin position="3"/>
        <end position="312"/>
    </location>
</feature>
<accession>A0A816L7Q4</accession>
<dbReference type="Proteomes" id="UP001295469">
    <property type="component" value="Chromosome C05"/>
</dbReference>
<protein>
    <submittedName>
        <fullName evidence="2">(rape) hypothetical protein</fullName>
    </submittedName>
</protein>